<feature type="region of interest" description="Disordered" evidence="1">
    <location>
        <begin position="353"/>
        <end position="378"/>
    </location>
</feature>
<feature type="transmembrane region" description="Helical" evidence="2">
    <location>
        <begin position="56"/>
        <end position="76"/>
    </location>
</feature>
<comment type="caution">
    <text evidence="3">The sequence shown here is derived from an EMBL/GenBank/DDBJ whole genome shotgun (WGS) entry which is preliminary data.</text>
</comment>
<evidence type="ECO:0000256" key="2">
    <source>
        <dbReference type="SAM" id="Phobius"/>
    </source>
</evidence>
<evidence type="ECO:0000313" key="4">
    <source>
        <dbReference type="Proteomes" id="UP001499978"/>
    </source>
</evidence>
<feature type="transmembrane region" description="Helical" evidence="2">
    <location>
        <begin position="188"/>
        <end position="207"/>
    </location>
</feature>
<feature type="transmembrane region" description="Helical" evidence="2">
    <location>
        <begin position="241"/>
        <end position="261"/>
    </location>
</feature>
<feature type="region of interest" description="Disordered" evidence="1">
    <location>
        <begin position="1"/>
        <end position="25"/>
    </location>
</feature>
<dbReference type="Proteomes" id="UP001499978">
    <property type="component" value="Unassembled WGS sequence"/>
</dbReference>
<organism evidence="3 4">
    <name type="scientific">Pilimelia columellifera subsp. columellifera</name>
    <dbReference type="NCBI Taxonomy" id="706583"/>
    <lineage>
        <taxon>Bacteria</taxon>
        <taxon>Bacillati</taxon>
        <taxon>Actinomycetota</taxon>
        <taxon>Actinomycetes</taxon>
        <taxon>Micromonosporales</taxon>
        <taxon>Micromonosporaceae</taxon>
        <taxon>Pilimelia</taxon>
    </lineage>
</organism>
<keyword evidence="2" id="KW-0812">Transmembrane</keyword>
<evidence type="ECO:0000313" key="3">
    <source>
        <dbReference type="EMBL" id="GAA2527878.1"/>
    </source>
</evidence>
<feature type="transmembrane region" description="Helical" evidence="2">
    <location>
        <begin position="213"/>
        <end position="234"/>
    </location>
</feature>
<sequence>MTGPDRPQGPFQVNQPGHGDEPGQVNDPGWVFDAAAVGDVEETAAAAARARVDQQALWSVAVGLPAVISVLRLWVLAGGDLQTTLLLVANVGSINLVAALIVTATWLLTAALVAVFAVGQLTVAALDEHPEPRPWRLRFARIAAATPTPLKVVVFVFAALTWQTMYLPLLLLGACVALGLPPMRWFGWLAAGAGYLALAGPTLAQAVEQGELVPALLIVAPATLLPFGVATPVATPLAVPYARVGQLLTVALVAAATVPVLEAPVLPLSVLTIAEGDNAQPVSARGWVVEVNDATTALLHERGGVDFVPNATIVSRVLCPDSSQTPRYRLWAYGIHIEDSLLQGIGRNRRPSQALDSSCRSATGRPAALRSSPAGLSG</sequence>
<protein>
    <submittedName>
        <fullName evidence="3">Uncharacterized protein</fullName>
    </submittedName>
</protein>
<keyword evidence="2" id="KW-0472">Membrane</keyword>
<reference evidence="4" key="1">
    <citation type="journal article" date="2019" name="Int. J. Syst. Evol. Microbiol.">
        <title>The Global Catalogue of Microorganisms (GCM) 10K type strain sequencing project: providing services to taxonomists for standard genome sequencing and annotation.</title>
        <authorList>
            <consortium name="The Broad Institute Genomics Platform"/>
            <consortium name="The Broad Institute Genome Sequencing Center for Infectious Disease"/>
            <person name="Wu L."/>
            <person name="Ma J."/>
        </authorList>
    </citation>
    <scope>NUCLEOTIDE SEQUENCE [LARGE SCALE GENOMIC DNA]</scope>
    <source>
        <strain evidence="4">JCM 3367</strain>
    </source>
</reference>
<feature type="transmembrane region" description="Helical" evidence="2">
    <location>
        <begin position="96"/>
        <end position="118"/>
    </location>
</feature>
<keyword evidence="4" id="KW-1185">Reference proteome</keyword>
<dbReference type="RefSeq" id="WP_344173214.1">
    <property type="nucleotide sequence ID" value="NZ_BAAARY010000014.1"/>
</dbReference>
<gene>
    <name evidence="3" type="ORF">GCM10010201_28440</name>
</gene>
<accession>A0ABP6AY28</accession>
<evidence type="ECO:0000256" key="1">
    <source>
        <dbReference type="SAM" id="MobiDB-lite"/>
    </source>
</evidence>
<proteinExistence type="predicted"/>
<keyword evidence="2" id="KW-1133">Transmembrane helix</keyword>
<name>A0ABP6AY28_9ACTN</name>
<dbReference type="EMBL" id="BAAARY010000014">
    <property type="protein sequence ID" value="GAA2527878.1"/>
    <property type="molecule type" value="Genomic_DNA"/>
</dbReference>